<feature type="region of interest" description="Disordered" evidence="1">
    <location>
        <begin position="34"/>
        <end position="57"/>
    </location>
</feature>
<feature type="chain" id="PRO_5041413973" evidence="2">
    <location>
        <begin position="22"/>
        <end position="200"/>
    </location>
</feature>
<gene>
    <name evidence="3" type="ORF">DFJ43DRAFT_1043855</name>
</gene>
<protein>
    <submittedName>
        <fullName evidence="3">Uncharacterized protein</fullName>
    </submittedName>
</protein>
<evidence type="ECO:0000256" key="2">
    <source>
        <dbReference type="SAM" id="SignalP"/>
    </source>
</evidence>
<evidence type="ECO:0000256" key="1">
    <source>
        <dbReference type="SAM" id="MobiDB-lite"/>
    </source>
</evidence>
<keyword evidence="2" id="KW-0732">Signal</keyword>
<feature type="signal peptide" evidence="2">
    <location>
        <begin position="1"/>
        <end position="21"/>
    </location>
</feature>
<comment type="caution">
    <text evidence="3">The sequence shown here is derived from an EMBL/GenBank/DDBJ whole genome shotgun (WGS) entry which is preliminary data.</text>
</comment>
<dbReference type="Proteomes" id="UP001176059">
    <property type="component" value="Unassembled WGS sequence"/>
</dbReference>
<reference evidence="3" key="1">
    <citation type="submission" date="2022-08" db="EMBL/GenBank/DDBJ databases">
        <authorList>
            <consortium name="DOE Joint Genome Institute"/>
            <person name="Min B."/>
            <person name="Sierra-Patev S."/>
            <person name="Naranjo-Ortiz M."/>
            <person name="Looney B."/>
            <person name="Konkel Z."/>
            <person name="Slot J.C."/>
            <person name="Sakamoto Y."/>
            <person name="Steenwyk J.L."/>
            <person name="Rokas A."/>
            <person name="Carro J."/>
            <person name="Camarero S."/>
            <person name="Ferreira P."/>
            <person name="Molpeceres G."/>
            <person name="Ruiz-duenas F.J."/>
            <person name="Serrano A."/>
            <person name="Henrissat B."/>
            <person name="Drula E."/>
            <person name="Hughes K.W."/>
            <person name="Mata J.L."/>
            <person name="Ishikawa N.K."/>
            <person name="Vargas-Isla R."/>
            <person name="Ushijima S."/>
            <person name="Smith C.A."/>
            <person name="Ahrendt S."/>
            <person name="Andreopoulos W."/>
            <person name="He G."/>
            <person name="LaButti K."/>
            <person name="Lipzen A."/>
            <person name="Ng V."/>
            <person name="Riley R."/>
            <person name="Sandor L."/>
            <person name="Barry K."/>
            <person name="Martinez A.T."/>
            <person name="Xiao Y."/>
            <person name="Gibbons J.G."/>
            <person name="Terashima K."/>
            <person name="Hibbett D.S."/>
            <person name="Grigoriev I.V."/>
        </authorList>
    </citation>
    <scope>NUCLEOTIDE SEQUENCE</scope>
    <source>
        <strain evidence="3">ET3784</strain>
    </source>
</reference>
<evidence type="ECO:0000313" key="3">
    <source>
        <dbReference type="EMBL" id="KAJ3713985.1"/>
    </source>
</evidence>
<accession>A0AA38JDL4</accession>
<keyword evidence="4" id="KW-1185">Reference proteome</keyword>
<evidence type="ECO:0000313" key="4">
    <source>
        <dbReference type="Proteomes" id="UP001176059"/>
    </source>
</evidence>
<dbReference type="AlphaFoldDB" id="A0AA38JDL4"/>
<reference evidence="3" key="2">
    <citation type="journal article" date="2023" name="Proc. Natl. Acad. Sci. U.S.A.">
        <title>A global phylogenomic analysis of the shiitake genus Lentinula.</title>
        <authorList>
            <person name="Sierra-Patev S."/>
            <person name="Min B."/>
            <person name="Naranjo-Ortiz M."/>
            <person name="Looney B."/>
            <person name="Konkel Z."/>
            <person name="Slot J.C."/>
            <person name="Sakamoto Y."/>
            <person name="Steenwyk J.L."/>
            <person name="Rokas A."/>
            <person name="Carro J."/>
            <person name="Camarero S."/>
            <person name="Ferreira P."/>
            <person name="Molpeceres G."/>
            <person name="Ruiz-Duenas F.J."/>
            <person name="Serrano A."/>
            <person name="Henrissat B."/>
            <person name="Drula E."/>
            <person name="Hughes K.W."/>
            <person name="Mata J.L."/>
            <person name="Ishikawa N.K."/>
            <person name="Vargas-Isla R."/>
            <person name="Ushijima S."/>
            <person name="Smith C.A."/>
            <person name="Donoghue J."/>
            <person name="Ahrendt S."/>
            <person name="Andreopoulos W."/>
            <person name="He G."/>
            <person name="LaButti K."/>
            <person name="Lipzen A."/>
            <person name="Ng V."/>
            <person name="Riley R."/>
            <person name="Sandor L."/>
            <person name="Barry K."/>
            <person name="Martinez A.T."/>
            <person name="Xiao Y."/>
            <person name="Gibbons J.G."/>
            <person name="Terashima K."/>
            <person name="Grigoriev I.V."/>
            <person name="Hibbett D."/>
        </authorList>
    </citation>
    <scope>NUCLEOTIDE SEQUENCE</scope>
    <source>
        <strain evidence="3">ET3784</strain>
    </source>
</reference>
<organism evidence="3 4">
    <name type="scientific">Lentinula guzmanii</name>
    <dbReference type="NCBI Taxonomy" id="2804957"/>
    <lineage>
        <taxon>Eukaryota</taxon>
        <taxon>Fungi</taxon>
        <taxon>Dikarya</taxon>
        <taxon>Basidiomycota</taxon>
        <taxon>Agaricomycotina</taxon>
        <taxon>Agaricomycetes</taxon>
        <taxon>Agaricomycetidae</taxon>
        <taxon>Agaricales</taxon>
        <taxon>Marasmiineae</taxon>
        <taxon>Omphalotaceae</taxon>
        <taxon>Lentinula</taxon>
    </lineage>
</organism>
<dbReference type="EMBL" id="JANVFO010000094">
    <property type="protein sequence ID" value="KAJ3713985.1"/>
    <property type="molecule type" value="Genomic_DNA"/>
</dbReference>
<proteinExistence type="predicted"/>
<sequence length="200" mass="22295">MKFSFSVTYIFLGFLLAYVNATYSGQLQNRSTPGMSINQTAGSQSATNESSPDFSGQHLSRRSAISVSFSQGKKLSSKEISARQQEARDKVQKFLVAAGSKLHTTGWVINWENTPSPKVKPTKDKIIFDFTGPASCTSEAPSSERITIERRRNTGRVAYRRSRRDYQSWKRGVQAKGCSGFVQGETGELRDNQHKVIYPV</sequence>
<name>A0AA38JDL4_9AGAR</name>